<dbReference type="GO" id="GO:0000976">
    <property type="term" value="F:transcription cis-regulatory region binding"/>
    <property type="evidence" value="ECO:0007669"/>
    <property type="project" value="TreeGrafter"/>
</dbReference>
<dbReference type="InterPro" id="IPR050109">
    <property type="entry name" value="HTH-type_TetR-like_transc_reg"/>
</dbReference>
<keyword evidence="7" id="KW-1185">Reference proteome</keyword>
<evidence type="ECO:0000259" key="5">
    <source>
        <dbReference type="PROSITE" id="PS50977"/>
    </source>
</evidence>
<evidence type="ECO:0000256" key="3">
    <source>
        <dbReference type="ARBA" id="ARBA00023163"/>
    </source>
</evidence>
<evidence type="ECO:0000256" key="2">
    <source>
        <dbReference type="ARBA" id="ARBA00023125"/>
    </source>
</evidence>
<dbReference type="SUPFAM" id="SSF46689">
    <property type="entry name" value="Homeodomain-like"/>
    <property type="match status" value="1"/>
</dbReference>
<comment type="caution">
    <text evidence="6">The sequence shown here is derived from an EMBL/GenBank/DDBJ whole genome shotgun (WGS) entry which is preliminary data.</text>
</comment>
<dbReference type="InterPro" id="IPR001647">
    <property type="entry name" value="HTH_TetR"/>
</dbReference>
<evidence type="ECO:0000256" key="1">
    <source>
        <dbReference type="ARBA" id="ARBA00023015"/>
    </source>
</evidence>
<dbReference type="PRINTS" id="PR00455">
    <property type="entry name" value="HTHTETR"/>
</dbReference>
<feature type="DNA-binding region" description="H-T-H motif" evidence="4">
    <location>
        <begin position="50"/>
        <end position="69"/>
    </location>
</feature>
<dbReference type="InterPro" id="IPR009057">
    <property type="entry name" value="Homeodomain-like_sf"/>
</dbReference>
<name>A0A1S8CQW7_9GAMM</name>
<keyword evidence="2 4" id="KW-0238">DNA-binding</keyword>
<dbReference type="PANTHER" id="PTHR30055:SF234">
    <property type="entry name" value="HTH-TYPE TRANSCRIPTIONAL REGULATOR BETI"/>
    <property type="match status" value="1"/>
</dbReference>
<keyword evidence="3" id="KW-0804">Transcription</keyword>
<proteinExistence type="predicted"/>
<keyword evidence="1" id="KW-0805">Transcription regulation</keyword>
<organism evidence="6 7">
    <name type="scientific">Alkanindiges hydrocarboniclasticus</name>
    <dbReference type="NCBI Taxonomy" id="1907941"/>
    <lineage>
        <taxon>Bacteria</taxon>
        <taxon>Pseudomonadati</taxon>
        <taxon>Pseudomonadota</taxon>
        <taxon>Gammaproteobacteria</taxon>
        <taxon>Moraxellales</taxon>
        <taxon>Moraxellaceae</taxon>
        <taxon>Alkanindiges</taxon>
    </lineage>
</organism>
<protein>
    <submittedName>
        <fullName evidence="6">TetR family transcriptional regulator</fullName>
    </submittedName>
</protein>
<dbReference type="Pfam" id="PF00440">
    <property type="entry name" value="TetR_N"/>
    <property type="match status" value="1"/>
</dbReference>
<dbReference type="Gene3D" id="1.10.357.10">
    <property type="entry name" value="Tetracycline Repressor, domain 2"/>
    <property type="match status" value="1"/>
</dbReference>
<dbReference type="STRING" id="1907941.BKE30_13855"/>
<dbReference type="Gene3D" id="1.10.10.60">
    <property type="entry name" value="Homeodomain-like"/>
    <property type="match status" value="1"/>
</dbReference>
<accession>A0A1S8CQW7</accession>
<dbReference type="EMBL" id="MLCN01000044">
    <property type="protein sequence ID" value="ONG37754.1"/>
    <property type="molecule type" value="Genomic_DNA"/>
</dbReference>
<feature type="domain" description="HTH tetR-type" evidence="5">
    <location>
        <begin position="27"/>
        <end position="87"/>
    </location>
</feature>
<evidence type="ECO:0000313" key="7">
    <source>
        <dbReference type="Proteomes" id="UP000192132"/>
    </source>
</evidence>
<dbReference type="AlphaFoldDB" id="A0A1S8CQW7"/>
<sequence>MSNLKDTPAAPVAKRIYAKKDAEVRVQERRERLLNAALELFATQGYSNTTIEALCSEAKVTTRNFYQAFSGREAVLMALYNQMMEELNATLLEAMQAETGSLREKMKQVVQALVNHYLTDTRRAQVGVLEVVGASPAIERRRREVIHGIAVHLELFLHSMAQQQQIPQRNYRWLAIAIVGGMNELMAEWLMNQELSLDQLTEEMLVTVGALLNGISHGHLHSRL</sequence>
<dbReference type="SUPFAM" id="SSF48498">
    <property type="entry name" value="Tetracyclin repressor-like, C-terminal domain"/>
    <property type="match status" value="1"/>
</dbReference>
<dbReference type="InterPro" id="IPR036271">
    <property type="entry name" value="Tet_transcr_reg_TetR-rel_C_sf"/>
</dbReference>
<dbReference type="Proteomes" id="UP000192132">
    <property type="component" value="Unassembled WGS sequence"/>
</dbReference>
<dbReference type="PROSITE" id="PS50977">
    <property type="entry name" value="HTH_TETR_2"/>
    <property type="match status" value="1"/>
</dbReference>
<dbReference type="PANTHER" id="PTHR30055">
    <property type="entry name" value="HTH-TYPE TRANSCRIPTIONAL REGULATOR RUTR"/>
    <property type="match status" value="1"/>
</dbReference>
<gene>
    <name evidence="6" type="ORF">BKE30_13855</name>
</gene>
<dbReference type="RefSeq" id="WP_076879191.1">
    <property type="nucleotide sequence ID" value="NZ_MLCN01000044.1"/>
</dbReference>
<evidence type="ECO:0000313" key="6">
    <source>
        <dbReference type="EMBL" id="ONG37754.1"/>
    </source>
</evidence>
<dbReference type="OrthoDB" id="9790413at2"/>
<reference evidence="6 7" key="1">
    <citation type="submission" date="2016-10" db="EMBL/GenBank/DDBJ databases">
        <title>Draft Genome sequence of Alkanindiges sp. strain H1.</title>
        <authorList>
            <person name="Subhash Y."/>
            <person name="Lee S."/>
        </authorList>
    </citation>
    <scope>NUCLEOTIDE SEQUENCE [LARGE SCALE GENOMIC DNA]</scope>
    <source>
        <strain evidence="6 7">H1</strain>
    </source>
</reference>
<dbReference type="GO" id="GO:0003700">
    <property type="term" value="F:DNA-binding transcription factor activity"/>
    <property type="evidence" value="ECO:0007669"/>
    <property type="project" value="TreeGrafter"/>
</dbReference>
<evidence type="ECO:0000256" key="4">
    <source>
        <dbReference type="PROSITE-ProRule" id="PRU00335"/>
    </source>
</evidence>